<evidence type="ECO:0000313" key="1">
    <source>
        <dbReference type="EMBL" id="MFC6096792.1"/>
    </source>
</evidence>
<dbReference type="Pfam" id="PF10043">
    <property type="entry name" value="DUF2279"/>
    <property type="match status" value="1"/>
</dbReference>
<proteinExistence type="predicted"/>
<evidence type="ECO:0000313" key="2">
    <source>
        <dbReference type="Proteomes" id="UP001596287"/>
    </source>
</evidence>
<keyword evidence="2" id="KW-1185">Reference proteome</keyword>
<protein>
    <submittedName>
        <fullName evidence="1">DUF2279 domain-containing protein</fullName>
    </submittedName>
</protein>
<accession>A0ABW1PP65</accession>
<dbReference type="RefSeq" id="WP_379791657.1">
    <property type="nucleotide sequence ID" value="NZ_JBHSQB010000007.1"/>
</dbReference>
<organism evidence="1 2">
    <name type="scientific">Flavobacterium qiangtangense</name>
    <dbReference type="NCBI Taxonomy" id="1442595"/>
    <lineage>
        <taxon>Bacteria</taxon>
        <taxon>Pseudomonadati</taxon>
        <taxon>Bacteroidota</taxon>
        <taxon>Flavobacteriia</taxon>
        <taxon>Flavobacteriales</taxon>
        <taxon>Flavobacteriaceae</taxon>
        <taxon>Flavobacterium</taxon>
    </lineage>
</organism>
<gene>
    <name evidence="1" type="ORF">ACFPVY_09045</name>
</gene>
<reference evidence="2" key="1">
    <citation type="journal article" date="2019" name="Int. J. Syst. Evol. Microbiol.">
        <title>The Global Catalogue of Microorganisms (GCM) 10K type strain sequencing project: providing services to taxonomists for standard genome sequencing and annotation.</title>
        <authorList>
            <consortium name="The Broad Institute Genomics Platform"/>
            <consortium name="The Broad Institute Genome Sequencing Center for Infectious Disease"/>
            <person name="Wu L."/>
            <person name="Ma J."/>
        </authorList>
    </citation>
    <scope>NUCLEOTIDE SEQUENCE [LARGE SCALE GENOMIC DNA]</scope>
    <source>
        <strain evidence="2">CCUG 49679</strain>
    </source>
</reference>
<dbReference type="EMBL" id="JBHSQB010000007">
    <property type="protein sequence ID" value="MFC6096792.1"/>
    <property type="molecule type" value="Genomic_DNA"/>
</dbReference>
<dbReference type="InterPro" id="IPR018736">
    <property type="entry name" value="DUF2279_periplasmic_lipo"/>
</dbReference>
<sequence length="304" mass="34446">MRFFKYYFLLLLFSLSDGVAQNQFQDLLTPSDSLNVPRRNAVVLSETVALGGALVGLNQLWYKDYAKSDFHFKNDNAHWLQMDKAGHVYSSYHLGRFSAELLDWSGVSKKHQLIFGATTGFVFLTAVEVMDGYSAEWGFSWGDVASNASGTILYAGQELLWDEQRIVPKFSFHRTPYAGARPEVLGSTFSEEILKDYNGQTYWLSANIHSFFKESKIPKWLNVAVGYGAEGMITANDGLVNTVFLPEKERTRQFYVSLDLDLTKIKTQNHVLKTLFSIFNSIKVPAPTLEFRELGGIKAHLIYF</sequence>
<dbReference type="Proteomes" id="UP001596287">
    <property type="component" value="Unassembled WGS sequence"/>
</dbReference>
<comment type="caution">
    <text evidence="1">The sequence shown here is derived from an EMBL/GenBank/DDBJ whole genome shotgun (WGS) entry which is preliminary data.</text>
</comment>
<name>A0ABW1PP65_9FLAO</name>